<organism evidence="2 3">
    <name type="scientific">Escherichia coli</name>
    <dbReference type="NCBI Taxonomy" id="562"/>
    <lineage>
        <taxon>Bacteria</taxon>
        <taxon>Pseudomonadati</taxon>
        <taxon>Pseudomonadota</taxon>
        <taxon>Gammaproteobacteria</taxon>
        <taxon>Enterobacterales</taxon>
        <taxon>Enterobacteriaceae</taxon>
        <taxon>Escherichia</taxon>
    </lineage>
</organism>
<dbReference type="EMBL" id="AP022360">
    <property type="protein sequence ID" value="BBU83141.1"/>
    <property type="molecule type" value="Genomic_DNA"/>
</dbReference>
<evidence type="ECO:0000259" key="1">
    <source>
        <dbReference type="PROSITE" id="PS50943"/>
    </source>
</evidence>
<dbReference type="InterPro" id="IPR001387">
    <property type="entry name" value="Cro/C1-type_HTH"/>
</dbReference>
<name>A0A8S0FSG2_ECOLX</name>
<dbReference type="PROSITE" id="PS50943">
    <property type="entry name" value="HTH_CROC1"/>
    <property type="match status" value="1"/>
</dbReference>
<feature type="domain" description="HTH cro/C1-type" evidence="1">
    <location>
        <begin position="13"/>
        <end position="43"/>
    </location>
</feature>
<dbReference type="Gene3D" id="1.10.260.40">
    <property type="entry name" value="lambda repressor-like DNA-binding domains"/>
    <property type="match status" value="1"/>
</dbReference>
<evidence type="ECO:0000313" key="2">
    <source>
        <dbReference type="EMBL" id="BBU83141.1"/>
    </source>
</evidence>
<dbReference type="RefSeq" id="WP_193333030.1">
    <property type="nucleotide sequence ID" value="NZ_JACVXI010000110.1"/>
</dbReference>
<dbReference type="Proteomes" id="UP000467488">
    <property type="component" value="Chromosome"/>
</dbReference>
<dbReference type="InterPro" id="IPR010982">
    <property type="entry name" value="Lambda_DNA-bd_dom_sf"/>
</dbReference>
<dbReference type="Pfam" id="PF01381">
    <property type="entry name" value="HTH_3"/>
    <property type="match status" value="1"/>
</dbReference>
<dbReference type="SUPFAM" id="SSF47413">
    <property type="entry name" value="lambda repressor-like DNA-binding domains"/>
    <property type="match status" value="1"/>
</dbReference>
<dbReference type="AlphaFoldDB" id="A0A8S0FSG2"/>
<gene>
    <name evidence="2" type="ORF">EIMP300_45410</name>
</gene>
<protein>
    <recommendedName>
        <fullName evidence="1">HTH cro/C1-type domain-containing protein</fullName>
    </recommendedName>
</protein>
<accession>A0A8S0FSG2</accession>
<sequence>MDKQLQDKILSVMSQSELGRRLGKKPQTVSLWFKGRVPGEEVLRTSEA</sequence>
<dbReference type="GO" id="GO:0003677">
    <property type="term" value="F:DNA binding"/>
    <property type="evidence" value="ECO:0007669"/>
    <property type="project" value="InterPro"/>
</dbReference>
<evidence type="ECO:0000313" key="3">
    <source>
        <dbReference type="Proteomes" id="UP000467488"/>
    </source>
</evidence>
<reference evidence="2 3" key="1">
    <citation type="submission" date="2020-01" db="EMBL/GenBank/DDBJ databases">
        <title>Dynamics of blaIMP-6 dissemination in carbapenem resistant Enterobacteriacea isolated from regional surveillance in Osaka, Japan.</title>
        <authorList>
            <person name="Abe R."/>
            <person name="Akeda Y."/>
            <person name="Sugawara Y."/>
            <person name="Yamamoto N."/>
            <person name="Tomono K."/>
            <person name="Takeuchi D."/>
            <person name="Kawahara R."/>
            <person name="Hamada S."/>
        </authorList>
    </citation>
    <scope>NUCLEOTIDE SEQUENCE [LARGE SCALE GENOMIC DNA]</scope>
    <source>
        <strain evidence="2 3">E300</strain>
    </source>
</reference>
<proteinExistence type="predicted"/>